<evidence type="ECO:0000313" key="17">
    <source>
        <dbReference type="EMBL" id="PNR60857.1"/>
    </source>
</evidence>
<dbReference type="InterPro" id="IPR000719">
    <property type="entry name" value="Prot_kinase_dom"/>
</dbReference>
<dbReference type="Gramene" id="Pp3c2_34890V3.1">
    <property type="protein sequence ID" value="Pp3c2_34890V3.1"/>
    <property type="gene ID" value="Pp3c2_34890"/>
</dbReference>
<sequence>MARQKFALLGIAIVLSLHVFSNFLEQVEAQDNILLPAAEQWALRNLFVAWKNTEDLNSSLPGWTDFNPDSLPNRDTPPPIDGLSTYDPCYFNSWRGVRCYITLRDTTPEQKNDKGGRIWDANVVTIIVSDESIIGNLPEGIWNFTSLSSLTLTGNPELKGVLPPFTGSSLLWTLKNLDLHGNGLHGSIPSTYGDMLSGLEDLDLSNNRLNGALPENLGKLEKLWTLKLSHNQFSGSIPRMIFRNLSRLVTMDLSHNTFSGKLPNLTSVASLNRLNMSFNAFNGSVDLLVNKTNLDDLDLSNNYFTGSMPNLSSWSNLQSLNLSNNKFDPLDISASLQNVNENLLSLGLSNTSLHGTLSTSMLKRFTKLRTIELDYNNIDGTLDVADLLSFPLNGTRNSTLRISLRNNSIDTVIYKDLVRKLPLILELQGNPYCSGQWADSDVGRCFCTQLCFDSKAEEDIANVKRTTILIASLVCGILLLIIISIGSFLIWKNRRDSGYRLAQVHEKFAKHELKPTLYSYGELQKATNDFHPYMKLGEGAFGAVYKGKLADGSVVAVKQLTTNAQQNMDDFLNEVVVLTTVKHRNLVKLKGCCLRGDRRLLVYECVENYDLAETLFDHKGNQPITWPKRFNICLGVANGLQYLHEGVEPRIIHRDIKANNVLLDKNLQPKIADFGLALLFPNQETHITIEQIAGTKGYMAPEYASLGQISERVDVFSFGVLALEVVSGRRNINFDVPLEKTYLSEWAWKLNEAGSLLDLVDPSLSLHVDEEAVVLRVINVAMACLQTAAERRPTMGQVVAMLQGDIEVGGIVRERYNENVNRSYQKLLGLNTSVTSLVPVEEEESQVLYGSSSQGGGTSHELELSLVKAR</sequence>
<evidence type="ECO:0000256" key="1">
    <source>
        <dbReference type="ARBA" id="ARBA00004370"/>
    </source>
</evidence>
<evidence type="ECO:0000256" key="11">
    <source>
        <dbReference type="ARBA" id="ARBA00023136"/>
    </source>
</evidence>
<dbReference type="GO" id="GO:0016020">
    <property type="term" value="C:membrane"/>
    <property type="evidence" value="ECO:0007669"/>
    <property type="project" value="UniProtKB-SubCell"/>
</dbReference>
<dbReference type="Gene3D" id="1.10.510.10">
    <property type="entry name" value="Transferase(Phosphotransferase) domain 1"/>
    <property type="match status" value="1"/>
</dbReference>
<dbReference type="GO" id="GO:0004674">
    <property type="term" value="F:protein serine/threonine kinase activity"/>
    <property type="evidence" value="ECO:0007669"/>
    <property type="project" value="UniProtKB-KW"/>
</dbReference>
<dbReference type="InterPro" id="IPR001611">
    <property type="entry name" value="Leu-rich_rpt"/>
</dbReference>
<dbReference type="FunFam" id="3.80.10.10:FF:002217">
    <property type="entry name" value="LRR receptor-like serine/threonine-protein kinase FLS2"/>
    <property type="match status" value="1"/>
</dbReference>
<evidence type="ECO:0000256" key="9">
    <source>
        <dbReference type="ARBA" id="ARBA00022840"/>
    </source>
</evidence>
<evidence type="ECO:0000256" key="6">
    <source>
        <dbReference type="ARBA" id="ARBA00022737"/>
    </source>
</evidence>
<gene>
    <name evidence="18" type="primary">LOC112279157</name>
    <name evidence="17" type="ORF">PHYPA_003650</name>
</gene>
<dbReference type="SUPFAM" id="SSF52058">
    <property type="entry name" value="L domain-like"/>
    <property type="match status" value="1"/>
</dbReference>
<dbReference type="GeneID" id="112279157"/>
<dbReference type="InterPro" id="IPR008271">
    <property type="entry name" value="Ser/Thr_kinase_AS"/>
</dbReference>
<keyword evidence="3" id="KW-0433">Leucine-rich repeat</keyword>
<protein>
    <recommendedName>
        <fullName evidence="16">Protein kinase domain-containing protein</fullName>
    </recommendedName>
</protein>
<evidence type="ECO:0000256" key="5">
    <source>
        <dbReference type="ARBA" id="ARBA00022692"/>
    </source>
</evidence>
<keyword evidence="9 13" id="KW-0067">ATP-binding</keyword>
<feature type="transmembrane region" description="Helical" evidence="14">
    <location>
        <begin position="468"/>
        <end position="491"/>
    </location>
</feature>
<evidence type="ECO:0000259" key="16">
    <source>
        <dbReference type="PROSITE" id="PS50011"/>
    </source>
</evidence>
<dbReference type="InterPro" id="IPR001245">
    <property type="entry name" value="Ser-Thr/Tyr_kinase_cat_dom"/>
</dbReference>
<dbReference type="PROSITE" id="PS51450">
    <property type="entry name" value="LRR"/>
    <property type="match status" value="2"/>
</dbReference>
<dbReference type="SMART" id="SM00220">
    <property type="entry name" value="S_TKc"/>
    <property type="match status" value="1"/>
</dbReference>
<dbReference type="FunFam" id="3.30.200.20:FF:000415">
    <property type="entry name" value="receptor-like serine/threonine-protein kinase NCRK"/>
    <property type="match status" value="1"/>
</dbReference>
<dbReference type="InterPro" id="IPR011009">
    <property type="entry name" value="Kinase-like_dom_sf"/>
</dbReference>
<feature type="chain" id="PRO_5043158408" description="Protein kinase domain-containing protein" evidence="15">
    <location>
        <begin position="30"/>
        <end position="870"/>
    </location>
</feature>
<name>A0A2K1L4A9_PHYPA</name>
<keyword evidence="5 14" id="KW-0812">Transmembrane</keyword>
<evidence type="ECO:0000256" key="8">
    <source>
        <dbReference type="ARBA" id="ARBA00022777"/>
    </source>
</evidence>
<dbReference type="RefSeq" id="XP_024369078.1">
    <property type="nucleotide sequence ID" value="XM_024513310.2"/>
</dbReference>
<dbReference type="CDD" id="cd14066">
    <property type="entry name" value="STKc_IRAK"/>
    <property type="match status" value="1"/>
</dbReference>
<dbReference type="EnsemblPlants" id="Pp3c2_34890V3.1">
    <property type="protein sequence ID" value="Pp3c2_34890V3.1"/>
    <property type="gene ID" value="Pp3c2_34890"/>
</dbReference>
<evidence type="ECO:0000313" key="18">
    <source>
        <dbReference type="EnsemblPlants" id="Pp3c2_34890V3.1"/>
    </source>
</evidence>
<dbReference type="GO" id="GO:0045088">
    <property type="term" value="P:regulation of innate immune response"/>
    <property type="evidence" value="ECO:0000318"/>
    <property type="project" value="GO_Central"/>
</dbReference>
<evidence type="ECO:0000256" key="13">
    <source>
        <dbReference type="PROSITE-ProRule" id="PRU10141"/>
    </source>
</evidence>
<keyword evidence="19" id="KW-1185">Reference proteome</keyword>
<feature type="binding site" evidence="13">
    <location>
        <position position="558"/>
    </location>
    <ligand>
        <name>ATP</name>
        <dbReference type="ChEBI" id="CHEBI:30616"/>
    </ligand>
</feature>
<dbReference type="FunCoup" id="A0A2K1L4A9">
    <property type="interactions" value="499"/>
</dbReference>
<feature type="domain" description="Protein kinase" evidence="16">
    <location>
        <begin position="530"/>
        <end position="806"/>
    </location>
</feature>
<dbReference type="STRING" id="3218.A0A2K1L4A9"/>
<comment type="subcellular location">
    <subcellularLocation>
        <location evidence="1">Membrane</location>
    </subcellularLocation>
</comment>
<dbReference type="GO" id="GO:0004672">
    <property type="term" value="F:protein kinase activity"/>
    <property type="evidence" value="ECO:0000318"/>
    <property type="project" value="GO_Central"/>
</dbReference>
<organism evidence="17">
    <name type="scientific">Physcomitrium patens</name>
    <name type="common">Spreading-leaved earth moss</name>
    <name type="synonym">Physcomitrella patens</name>
    <dbReference type="NCBI Taxonomy" id="3218"/>
    <lineage>
        <taxon>Eukaryota</taxon>
        <taxon>Viridiplantae</taxon>
        <taxon>Streptophyta</taxon>
        <taxon>Embryophyta</taxon>
        <taxon>Bryophyta</taxon>
        <taxon>Bryophytina</taxon>
        <taxon>Bryopsida</taxon>
        <taxon>Funariidae</taxon>
        <taxon>Funariales</taxon>
        <taxon>Funariaceae</taxon>
        <taxon>Physcomitrium</taxon>
    </lineage>
</organism>
<dbReference type="PaxDb" id="3218-PP1S76_92V6.1"/>
<evidence type="ECO:0000256" key="2">
    <source>
        <dbReference type="ARBA" id="ARBA00022527"/>
    </source>
</evidence>
<reference evidence="17 19" key="2">
    <citation type="journal article" date="2018" name="Plant J.">
        <title>The Physcomitrella patens chromosome-scale assembly reveals moss genome structure and evolution.</title>
        <authorList>
            <person name="Lang D."/>
            <person name="Ullrich K.K."/>
            <person name="Murat F."/>
            <person name="Fuchs J."/>
            <person name="Jenkins J."/>
            <person name="Haas F.B."/>
            <person name="Piednoel M."/>
            <person name="Gundlach H."/>
            <person name="Van Bel M."/>
            <person name="Meyberg R."/>
            <person name="Vives C."/>
            <person name="Morata J."/>
            <person name="Symeonidi A."/>
            <person name="Hiss M."/>
            <person name="Muchero W."/>
            <person name="Kamisugi Y."/>
            <person name="Saleh O."/>
            <person name="Blanc G."/>
            <person name="Decker E.L."/>
            <person name="van Gessel N."/>
            <person name="Grimwood J."/>
            <person name="Hayes R.D."/>
            <person name="Graham S.W."/>
            <person name="Gunter L.E."/>
            <person name="McDaniel S.F."/>
            <person name="Hoernstein S.N.W."/>
            <person name="Larsson A."/>
            <person name="Li F.W."/>
            <person name="Perroud P.F."/>
            <person name="Phillips J."/>
            <person name="Ranjan P."/>
            <person name="Rokshar D.S."/>
            <person name="Rothfels C.J."/>
            <person name="Schneider L."/>
            <person name="Shu S."/>
            <person name="Stevenson D.W."/>
            <person name="Thummler F."/>
            <person name="Tillich M."/>
            <person name="Villarreal Aguilar J.C."/>
            <person name="Widiez T."/>
            <person name="Wong G.K."/>
            <person name="Wymore A."/>
            <person name="Zhang Y."/>
            <person name="Zimmer A.D."/>
            <person name="Quatrano R.S."/>
            <person name="Mayer K.F.X."/>
            <person name="Goodstein D."/>
            <person name="Casacuberta J.M."/>
            <person name="Vandepoele K."/>
            <person name="Reski R."/>
            <person name="Cuming A.C."/>
            <person name="Tuskan G.A."/>
            <person name="Maumus F."/>
            <person name="Salse J."/>
            <person name="Schmutz J."/>
            <person name="Rensing S.A."/>
        </authorList>
    </citation>
    <scope>NUCLEOTIDE SEQUENCE [LARGE SCALE GENOMIC DNA]</scope>
    <source>
        <strain evidence="18 19">cv. Gransden 2004</strain>
    </source>
</reference>
<evidence type="ECO:0000256" key="12">
    <source>
        <dbReference type="ARBA" id="ARBA00023180"/>
    </source>
</evidence>
<dbReference type="PROSITE" id="PS00108">
    <property type="entry name" value="PROTEIN_KINASE_ST"/>
    <property type="match status" value="1"/>
</dbReference>
<keyword evidence="12" id="KW-0325">Glycoprotein</keyword>
<dbReference type="PANTHER" id="PTHR48056">
    <property type="entry name" value="LRR RECEPTOR-LIKE SERINE/THREONINE-PROTEIN KINASE-RELATED"/>
    <property type="match status" value="1"/>
</dbReference>
<dbReference type="PROSITE" id="PS50011">
    <property type="entry name" value="PROTEIN_KINASE_DOM"/>
    <property type="match status" value="1"/>
</dbReference>
<dbReference type="GO" id="GO:0005524">
    <property type="term" value="F:ATP binding"/>
    <property type="evidence" value="ECO:0007669"/>
    <property type="project" value="UniProtKB-UniRule"/>
</dbReference>
<dbReference type="FunFam" id="1.10.510.10:FF:000384">
    <property type="entry name" value="G-type lectin S-receptor-like serine/threonine-protein kinase"/>
    <property type="match status" value="1"/>
</dbReference>
<reference evidence="18" key="3">
    <citation type="submission" date="2020-12" db="UniProtKB">
        <authorList>
            <consortium name="EnsemblPlants"/>
        </authorList>
    </citation>
    <scope>IDENTIFICATION</scope>
</reference>
<dbReference type="Gene3D" id="3.30.200.20">
    <property type="entry name" value="Phosphorylase Kinase, domain 1"/>
    <property type="match status" value="1"/>
</dbReference>
<proteinExistence type="predicted"/>
<dbReference type="Pfam" id="PF13855">
    <property type="entry name" value="LRR_8"/>
    <property type="match status" value="1"/>
</dbReference>
<evidence type="ECO:0000256" key="15">
    <source>
        <dbReference type="SAM" id="SignalP"/>
    </source>
</evidence>
<dbReference type="Pfam" id="PF07714">
    <property type="entry name" value="PK_Tyr_Ser-Thr"/>
    <property type="match status" value="1"/>
</dbReference>
<keyword evidence="2" id="KW-0723">Serine/threonine-protein kinase</keyword>
<evidence type="ECO:0000256" key="7">
    <source>
        <dbReference type="ARBA" id="ARBA00022741"/>
    </source>
</evidence>
<dbReference type="SUPFAM" id="SSF56112">
    <property type="entry name" value="Protein kinase-like (PK-like)"/>
    <property type="match status" value="1"/>
</dbReference>
<keyword evidence="11 14" id="KW-0472">Membrane</keyword>
<evidence type="ECO:0000313" key="19">
    <source>
        <dbReference type="Proteomes" id="UP000006727"/>
    </source>
</evidence>
<dbReference type="PANTHER" id="PTHR48056:SF78">
    <property type="entry name" value="PROTEIN KINASE DOMAIN-CONTAINING PROTEIN"/>
    <property type="match status" value="1"/>
</dbReference>
<keyword evidence="8" id="KW-0418">Kinase</keyword>
<dbReference type="KEGG" id="ppp:112279157"/>
<evidence type="ECO:0000256" key="4">
    <source>
        <dbReference type="ARBA" id="ARBA00022679"/>
    </source>
</evidence>
<evidence type="ECO:0000256" key="14">
    <source>
        <dbReference type="SAM" id="Phobius"/>
    </source>
</evidence>
<evidence type="ECO:0000256" key="3">
    <source>
        <dbReference type="ARBA" id="ARBA00022614"/>
    </source>
</evidence>
<dbReference type="Pfam" id="PF00560">
    <property type="entry name" value="LRR_1"/>
    <property type="match status" value="1"/>
</dbReference>
<keyword evidence="6" id="KW-0677">Repeat</keyword>
<feature type="signal peptide" evidence="15">
    <location>
        <begin position="1"/>
        <end position="29"/>
    </location>
</feature>
<keyword evidence="7 13" id="KW-0547">Nucleotide-binding</keyword>
<dbReference type="OrthoDB" id="552043at2759"/>
<dbReference type="InterPro" id="IPR050647">
    <property type="entry name" value="Plant_LRR-RLKs"/>
</dbReference>
<dbReference type="AlphaFoldDB" id="A0A2K1L4A9"/>
<dbReference type="EMBL" id="ABEU02000002">
    <property type="protein sequence ID" value="PNR60857.1"/>
    <property type="molecule type" value="Genomic_DNA"/>
</dbReference>
<evidence type="ECO:0000256" key="10">
    <source>
        <dbReference type="ARBA" id="ARBA00022989"/>
    </source>
</evidence>
<keyword evidence="4" id="KW-0808">Transferase</keyword>
<dbReference type="InterPro" id="IPR017441">
    <property type="entry name" value="Protein_kinase_ATP_BS"/>
</dbReference>
<keyword evidence="10 14" id="KW-1133">Transmembrane helix</keyword>
<keyword evidence="15" id="KW-0732">Signal</keyword>
<reference evidence="17 19" key="1">
    <citation type="journal article" date="2008" name="Science">
        <title>The Physcomitrella genome reveals evolutionary insights into the conquest of land by plants.</title>
        <authorList>
            <person name="Rensing S."/>
            <person name="Lang D."/>
            <person name="Zimmer A."/>
            <person name="Terry A."/>
            <person name="Salamov A."/>
            <person name="Shapiro H."/>
            <person name="Nishiyama T."/>
            <person name="Perroud P.-F."/>
            <person name="Lindquist E."/>
            <person name="Kamisugi Y."/>
            <person name="Tanahashi T."/>
            <person name="Sakakibara K."/>
            <person name="Fujita T."/>
            <person name="Oishi K."/>
            <person name="Shin-I T."/>
            <person name="Kuroki Y."/>
            <person name="Toyoda A."/>
            <person name="Suzuki Y."/>
            <person name="Hashimoto A."/>
            <person name="Yamaguchi K."/>
            <person name="Sugano A."/>
            <person name="Kohara Y."/>
            <person name="Fujiyama A."/>
            <person name="Anterola A."/>
            <person name="Aoki S."/>
            <person name="Ashton N."/>
            <person name="Barbazuk W.B."/>
            <person name="Barker E."/>
            <person name="Bennetzen J."/>
            <person name="Bezanilla M."/>
            <person name="Blankenship R."/>
            <person name="Cho S.H."/>
            <person name="Dutcher S."/>
            <person name="Estelle M."/>
            <person name="Fawcett J.A."/>
            <person name="Gundlach H."/>
            <person name="Hanada K."/>
            <person name="Heyl A."/>
            <person name="Hicks K.A."/>
            <person name="Hugh J."/>
            <person name="Lohr M."/>
            <person name="Mayer K."/>
            <person name="Melkozernov A."/>
            <person name="Murata T."/>
            <person name="Nelson D."/>
            <person name="Pils B."/>
            <person name="Prigge M."/>
            <person name="Reiss B."/>
            <person name="Renner T."/>
            <person name="Rombauts S."/>
            <person name="Rushton P."/>
            <person name="Sanderfoot A."/>
            <person name="Schween G."/>
            <person name="Shiu S.-H."/>
            <person name="Stueber K."/>
            <person name="Theodoulou F.L."/>
            <person name="Tu H."/>
            <person name="Van de Peer Y."/>
            <person name="Verrier P.J."/>
            <person name="Waters E."/>
            <person name="Wood A."/>
            <person name="Yang L."/>
            <person name="Cove D."/>
            <person name="Cuming A."/>
            <person name="Hasebe M."/>
            <person name="Lucas S."/>
            <person name="Mishler D.B."/>
            <person name="Reski R."/>
            <person name="Grigoriev I."/>
            <person name="Quatrano R.S."/>
            <person name="Boore J.L."/>
        </authorList>
    </citation>
    <scope>NUCLEOTIDE SEQUENCE [LARGE SCALE GENOMIC DNA]</scope>
    <source>
        <strain evidence="18 19">cv. Gransden 2004</strain>
    </source>
</reference>
<dbReference type="Gene3D" id="3.80.10.10">
    <property type="entry name" value="Ribonuclease Inhibitor"/>
    <property type="match status" value="3"/>
</dbReference>
<dbReference type="PROSITE" id="PS00107">
    <property type="entry name" value="PROTEIN_KINASE_ATP"/>
    <property type="match status" value="1"/>
</dbReference>
<dbReference type="InterPro" id="IPR032675">
    <property type="entry name" value="LRR_dom_sf"/>
</dbReference>
<accession>A0A2K1L4A9</accession>
<dbReference type="Proteomes" id="UP000006727">
    <property type="component" value="Chromosome 2"/>
</dbReference>